<gene>
    <name evidence="3" type="ORF">HNR23_004307</name>
</gene>
<dbReference type="InterPro" id="IPR012223">
    <property type="entry name" value="TEII"/>
</dbReference>
<sequence length="209" mass="22852">MWLQPIQLPGRDNRIVEPPEFDPGEIAEALMHRVDRPYALYGHSMGGVLACEVVRELIRRGGRLPDVVYLGACLPPHVDHGWVRHWAGLDDDELLDEVAGLGGIPSAVLEQASVRRRVAAVMRSDVVWLDSIPPDRLGRLPVAIVAFAGADDPLVGPAAMAHWDRYTSEDFTLRSIRGGHLFHMENAHALTSAIANDVTSTGGNLHGIR</sequence>
<protein>
    <submittedName>
        <fullName evidence="3">Surfactin synthase thioesterase subunit</fullName>
    </submittedName>
</protein>
<dbReference type="AlphaFoldDB" id="A0A7W9YLF5"/>
<evidence type="ECO:0000256" key="1">
    <source>
        <dbReference type="ARBA" id="ARBA00007169"/>
    </source>
</evidence>
<organism evidence="3 4">
    <name type="scientific">Nocardiopsis mwathae</name>
    <dbReference type="NCBI Taxonomy" id="1472723"/>
    <lineage>
        <taxon>Bacteria</taxon>
        <taxon>Bacillati</taxon>
        <taxon>Actinomycetota</taxon>
        <taxon>Actinomycetes</taxon>
        <taxon>Streptosporangiales</taxon>
        <taxon>Nocardiopsidaceae</taxon>
        <taxon>Nocardiopsis</taxon>
    </lineage>
</organism>
<dbReference type="Proteomes" id="UP000546642">
    <property type="component" value="Unassembled WGS sequence"/>
</dbReference>
<name>A0A7W9YLF5_9ACTN</name>
<dbReference type="EMBL" id="JACHDS010000001">
    <property type="protein sequence ID" value="MBB6174247.1"/>
    <property type="molecule type" value="Genomic_DNA"/>
</dbReference>
<dbReference type="PANTHER" id="PTHR11487">
    <property type="entry name" value="THIOESTERASE"/>
    <property type="match status" value="1"/>
</dbReference>
<dbReference type="InterPro" id="IPR029058">
    <property type="entry name" value="AB_hydrolase_fold"/>
</dbReference>
<dbReference type="InterPro" id="IPR001031">
    <property type="entry name" value="Thioesterase"/>
</dbReference>
<feature type="domain" description="Thioesterase" evidence="2">
    <location>
        <begin position="25"/>
        <end position="194"/>
    </location>
</feature>
<proteinExistence type="inferred from homology"/>
<dbReference type="Pfam" id="PF00975">
    <property type="entry name" value="Thioesterase"/>
    <property type="match status" value="1"/>
</dbReference>
<comment type="similarity">
    <text evidence="1">Belongs to the thioesterase family.</text>
</comment>
<accession>A0A7W9YLF5</accession>
<dbReference type="PANTHER" id="PTHR11487:SF0">
    <property type="entry name" value="S-ACYL FATTY ACID SYNTHASE THIOESTERASE, MEDIUM CHAIN"/>
    <property type="match status" value="1"/>
</dbReference>
<dbReference type="Gene3D" id="3.40.50.1820">
    <property type="entry name" value="alpha/beta hydrolase"/>
    <property type="match status" value="1"/>
</dbReference>
<evidence type="ECO:0000313" key="4">
    <source>
        <dbReference type="Proteomes" id="UP000546642"/>
    </source>
</evidence>
<reference evidence="3 4" key="1">
    <citation type="submission" date="2020-08" db="EMBL/GenBank/DDBJ databases">
        <title>Sequencing the genomes of 1000 actinobacteria strains.</title>
        <authorList>
            <person name="Klenk H.-P."/>
        </authorList>
    </citation>
    <scope>NUCLEOTIDE SEQUENCE [LARGE SCALE GENOMIC DNA]</scope>
    <source>
        <strain evidence="3 4">DSM 46659</strain>
    </source>
</reference>
<dbReference type="SUPFAM" id="SSF53474">
    <property type="entry name" value="alpha/beta-Hydrolases"/>
    <property type="match status" value="1"/>
</dbReference>
<comment type="caution">
    <text evidence="3">The sequence shown here is derived from an EMBL/GenBank/DDBJ whole genome shotgun (WGS) entry which is preliminary data.</text>
</comment>
<dbReference type="GO" id="GO:0008610">
    <property type="term" value="P:lipid biosynthetic process"/>
    <property type="evidence" value="ECO:0007669"/>
    <property type="project" value="TreeGrafter"/>
</dbReference>
<evidence type="ECO:0000259" key="2">
    <source>
        <dbReference type="Pfam" id="PF00975"/>
    </source>
</evidence>
<keyword evidence="4" id="KW-1185">Reference proteome</keyword>
<evidence type="ECO:0000313" key="3">
    <source>
        <dbReference type="EMBL" id="MBB6174247.1"/>
    </source>
</evidence>